<feature type="domain" description="C2H2-type" evidence="10">
    <location>
        <begin position="497"/>
        <end position="525"/>
    </location>
</feature>
<keyword evidence="4 7" id="KW-0863">Zinc-finger</keyword>
<evidence type="ECO:0000256" key="4">
    <source>
        <dbReference type="ARBA" id="ARBA00022771"/>
    </source>
</evidence>
<dbReference type="SMART" id="SM00355">
    <property type="entry name" value="ZnF_C2H2"/>
    <property type="match status" value="10"/>
</dbReference>
<keyword evidence="5 8" id="KW-0862">Zinc</keyword>
<evidence type="ECO:0000256" key="8">
    <source>
        <dbReference type="PROSITE-ProRule" id="PRU01263"/>
    </source>
</evidence>
<sequence>MDGKTSDWRPGPSVCRCCLAEGCYKDISTEYFWMGKREVYADMLSDTFSVSIAYSSAGGPNSHSRLICEPCISRLRDAADFKRQVQECERTFMQHLDPGSTSAANDIDIEAQPAEKEVKLEQVKLEKRFSDDDFDTADFGDEDDDDMDDQPLTKFATKVPKKEAVDFLDLIDNSQITVKRMSMSKSKAPPAKKVKVTKKEPAKPTASKAPIKVVKEKKKKGLIQETNSTLILKDDDGNDIKLKLLKEPISLDDLECIYEDNDTNCKKEYKNMKFKKVKRNANMAFLKKPIALDKIDWGADNEPITFHVKTIQGPCLREVTRKKTKTDQTWKENALTIFENSFVYPFIHANNKYKCFICSKEFLEAPLLKEHSLTHNINEIREELNNRVRDKNIKVDVTYTQCKICSESLSDLKSLKIHLKDHGKKLDAESHGNLIPFKLGGNSFECQVCGESYLKLRLLIIHMSKHFNNYSCEICGSVFISLTLLKRHLQTHETGSFPCDKCDKVFSNSAKRTLHMRGVHLKKFPRRCPICPERFNSNYQRTKHLRIVHNQTTGLFRCETCGREYDLKYHLLVHIRSVHLQERNQECPICHSRFFSKYCLSRHMVIHTGEKNFKCDVCGKAYTRRKNLREHSRTHAGHACSICGQNFLDQTSLMSHVTAHAVL</sequence>
<name>A0A921ZN25_MANSE</name>
<evidence type="ECO:0000256" key="5">
    <source>
        <dbReference type="ARBA" id="ARBA00022833"/>
    </source>
</evidence>
<keyword evidence="3" id="KW-0677">Repeat</keyword>
<dbReference type="Pfam" id="PF07776">
    <property type="entry name" value="zf-AD"/>
    <property type="match status" value="1"/>
</dbReference>
<dbReference type="PROSITE" id="PS50157">
    <property type="entry name" value="ZINC_FINGER_C2H2_2"/>
    <property type="match status" value="8"/>
</dbReference>
<evidence type="ECO:0000256" key="7">
    <source>
        <dbReference type="PROSITE-ProRule" id="PRU00042"/>
    </source>
</evidence>
<evidence type="ECO:0000259" key="11">
    <source>
        <dbReference type="PROSITE" id="PS51915"/>
    </source>
</evidence>
<dbReference type="SMART" id="SM00868">
    <property type="entry name" value="zf-AD"/>
    <property type="match status" value="1"/>
</dbReference>
<dbReference type="PANTHER" id="PTHR24376">
    <property type="entry name" value="ZINC FINGER PROTEIN"/>
    <property type="match status" value="1"/>
</dbReference>
<feature type="binding site" evidence="8">
    <location>
        <position position="68"/>
    </location>
    <ligand>
        <name>Zn(2+)</name>
        <dbReference type="ChEBI" id="CHEBI:29105"/>
    </ligand>
</feature>
<evidence type="ECO:0000256" key="1">
    <source>
        <dbReference type="ARBA" id="ARBA00004123"/>
    </source>
</evidence>
<feature type="domain" description="C2H2-type" evidence="10">
    <location>
        <begin position="638"/>
        <end position="663"/>
    </location>
</feature>
<protein>
    <submittedName>
        <fullName evidence="12">Uncharacterized protein</fullName>
    </submittedName>
</protein>
<comment type="caution">
    <text evidence="12">The sequence shown here is derived from an EMBL/GenBank/DDBJ whole genome shotgun (WGS) entry which is preliminary data.</text>
</comment>
<evidence type="ECO:0000256" key="2">
    <source>
        <dbReference type="ARBA" id="ARBA00022723"/>
    </source>
</evidence>
<dbReference type="FunFam" id="3.30.160.60:FF:002343">
    <property type="entry name" value="Zinc finger protein 33A"/>
    <property type="match status" value="1"/>
</dbReference>
<feature type="binding site" evidence="8">
    <location>
        <position position="18"/>
    </location>
    <ligand>
        <name>Zn(2+)</name>
        <dbReference type="ChEBI" id="CHEBI:29105"/>
    </ligand>
</feature>
<dbReference type="GO" id="GO:0000978">
    <property type="term" value="F:RNA polymerase II cis-regulatory region sequence-specific DNA binding"/>
    <property type="evidence" value="ECO:0007669"/>
    <property type="project" value="TreeGrafter"/>
</dbReference>
<evidence type="ECO:0000256" key="6">
    <source>
        <dbReference type="ARBA" id="ARBA00023242"/>
    </source>
</evidence>
<evidence type="ECO:0000256" key="3">
    <source>
        <dbReference type="ARBA" id="ARBA00022737"/>
    </source>
</evidence>
<feature type="domain" description="C2H2-type" evidence="10">
    <location>
        <begin position="613"/>
        <end position="640"/>
    </location>
</feature>
<organism evidence="12 13">
    <name type="scientific">Manduca sexta</name>
    <name type="common">Tobacco hawkmoth</name>
    <name type="synonym">Tobacco hornworm</name>
    <dbReference type="NCBI Taxonomy" id="7130"/>
    <lineage>
        <taxon>Eukaryota</taxon>
        <taxon>Metazoa</taxon>
        <taxon>Ecdysozoa</taxon>
        <taxon>Arthropoda</taxon>
        <taxon>Hexapoda</taxon>
        <taxon>Insecta</taxon>
        <taxon>Pterygota</taxon>
        <taxon>Neoptera</taxon>
        <taxon>Endopterygota</taxon>
        <taxon>Lepidoptera</taxon>
        <taxon>Glossata</taxon>
        <taxon>Ditrysia</taxon>
        <taxon>Bombycoidea</taxon>
        <taxon>Sphingidae</taxon>
        <taxon>Sphinginae</taxon>
        <taxon>Sphingini</taxon>
        <taxon>Manduca</taxon>
    </lineage>
</organism>
<feature type="domain" description="C2H2-type" evidence="10">
    <location>
        <begin position="556"/>
        <end position="584"/>
    </location>
</feature>
<evidence type="ECO:0000313" key="13">
    <source>
        <dbReference type="Proteomes" id="UP000791440"/>
    </source>
</evidence>
<gene>
    <name evidence="12" type="ORF">O3G_MSEX011877</name>
</gene>
<evidence type="ECO:0000313" key="12">
    <source>
        <dbReference type="EMBL" id="KAG6460271.1"/>
    </source>
</evidence>
<dbReference type="GO" id="GO:0008270">
    <property type="term" value="F:zinc ion binding"/>
    <property type="evidence" value="ECO:0007669"/>
    <property type="project" value="UniProtKB-UniRule"/>
</dbReference>
<dbReference type="GO" id="GO:0005634">
    <property type="term" value="C:nucleus"/>
    <property type="evidence" value="ECO:0007669"/>
    <property type="project" value="UniProtKB-SubCell"/>
</dbReference>
<dbReference type="InterPro" id="IPR012934">
    <property type="entry name" value="Znf_AD"/>
</dbReference>
<reference evidence="12" key="2">
    <citation type="submission" date="2020-12" db="EMBL/GenBank/DDBJ databases">
        <authorList>
            <person name="Kanost M."/>
        </authorList>
    </citation>
    <scope>NUCLEOTIDE SEQUENCE</scope>
</reference>
<dbReference type="PANTHER" id="PTHR24376:SF235">
    <property type="entry name" value="C2H2-TYPE DOMAIN-CONTAINING PROTEIN"/>
    <property type="match status" value="1"/>
</dbReference>
<dbReference type="PROSITE" id="PS51915">
    <property type="entry name" value="ZAD"/>
    <property type="match status" value="1"/>
</dbReference>
<dbReference type="EMBL" id="JH668662">
    <property type="protein sequence ID" value="KAG6460271.1"/>
    <property type="molecule type" value="Genomic_DNA"/>
</dbReference>
<evidence type="ECO:0000256" key="9">
    <source>
        <dbReference type="SAM" id="MobiDB-lite"/>
    </source>
</evidence>
<feature type="domain" description="C2H2-type" evidence="10">
    <location>
        <begin position="585"/>
        <end position="612"/>
    </location>
</feature>
<dbReference type="PROSITE" id="PS00028">
    <property type="entry name" value="ZINC_FINGER_C2H2_1"/>
    <property type="match status" value="9"/>
</dbReference>
<proteinExistence type="predicted"/>
<feature type="domain" description="C2H2-type" evidence="10">
    <location>
        <begin position="470"/>
        <end position="492"/>
    </location>
</feature>
<keyword evidence="13" id="KW-1185">Reference proteome</keyword>
<dbReference type="Proteomes" id="UP000791440">
    <property type="component" value="Unassembled WGS sequence"/>
</dbReference>
<dbReference type="AlphaFoldDB" id="A0A921ZN25"/>
<feature type="domain" description="C2H2-type" evidence="10">
    <location>
        <begin position="444"/>
        <end position="471"/>
    </location>
</feature>
<keyword evidence="6" id="KW-0539">Nucleus</keyword>
<feature type="binding site" evidence="8">
    <location>
        <position position="71"/>
    </location>
    <ligand>
        <name>Zn(2+)</name>
        <dbReference type="ChEBI" id="CHEBI:29105"/>
    </ligand>
</feature>
<evidence type="ECO:0000259" key="10">
    <source>
        <dbReference type="PROSITE" id="PS50157"/>
    </source>
</evidence>
<keyword evidence="2 8" id="KW-0479">Metal-binding</keyword>
<dbReference type="InterPro" id="IPR013087">
    <property type="entry name" value="Znf_C2H2_type"/>
</dbReference>
<feature type="region of interest" description="Disordered" evidence="9">
    <location>
        <begin position="181"/>
        <end position="208"/>
    </location>
</feature>
<dbReference type="Pfam" id="PF00096">
    <property type="entry name" value="zf-C2H2"/>
    <property type="match status" value="5"/>
</dbReference>
<comment type="subcellular location">
    <subcellularLocation>
        <location evidence="1">Nucleus</location>
    </subcellularLocation>
</comment>
<dbReference type="GO" id="GO:0001228">
    <property type="term" value="F:DNA-binding transcription activator activity, RNA polymerase II-specific"/>
    <property type="evidence" value="ECO:0007669"/>
    <property type="project" value="TreeGrafter"/>
</dbReference>
<accession>A0A921ZN25</accession>
<feature type="domain" description="C2H2-type" evidence="10">
    <location>
        <begin position="353"/>
        <end position="380"/>
    </location>
</feature>
<reference evidence="12" key="1">
    <citation type="journal article" date="2016" name="Insect Biochem. Mol. Biol.">
        <title>Multifaceted biological insights from a draft genome sequence of the tobacco hornworm moth, Manduca sexta.</title>
        <authorList>
            <person name="Kanost M.R."/>
            <person name="Arrese E.L."/>
            <person name="Cao X."/>
            <person name="Chen Y.R."/>
            <person name="Chellapilla S."/>
            <person name="Goldsmith M.R."/>
            <person name="Grosse-Wilde E."/>
            <person name="Heckel D.G."/>
            <person name="Herndon N."/>
            <person name="Jiang H."/>
            <person name="Papanicolaou A."/>
            <person name="Qu J."/>
            <person name="Soulages J.L."/>
            <person name="Vogel H."/>
            <person name="Walters J."/>
            <person name="Waterhouse R.M."/>
            <person name="Ahn S.J."/>
            <person name="Almeida F.C."/>
            <person name="An C."/>
            <person name="Aqrawi P."/>
            <person name="Bretschneider A."/>
            <person name="Bryant W.B."/>
            <person name="Bucks S."/>
            <person name="Chao H."/>
            <person name="Chevignon G."/>
            <person name="Christen J.M."/>
            <person name="Clarke D.F."/>
            <person name="Dittmer N.T."/>
            <person name="Ferguson L.C.F."/>
            <person name="Garavelou S."/>
            <person name="Gordon K.H.J."/>
            <person name="Gunaratna R.T."/>
            <person name="Han Y."/>
            <person name="Hauser F."/>
            <person name="He Y."/>
            <person name="Heidel-Fischer H."/>
            <person name="Hirsh A."/>
            <person name="Hu Y."/>
            <person name="Jiang H."/>
            <person name="Kalra D."/>
            <person name="Klinner C."/>
            <person name="Konig C."/>
            <person name="Kovar C."/>
            <person name="Kroll A.R."/>
            <person name="Kuwar S.S."/>
            <person name="Lee S.L."/>
            <person name="Lehman R."/>
            <person name="Li K."/>
            <person name="Li Z."/>
            <person name="Liang H."/>
            <person name="Lovelace S."/>
            <person name="Lu Z."/>
            <person name="Mansfield J.H."/>
            <person name="McCulloch K.J."/>
            <person name="Mathew T."/>
            <person name="Morton B."/>
            <person name="Muzny D.M."/>
            <person name="Neunemann D."/>
            <person name="Ongeri F."/>
            <person name="Pauchet Y."/>
            <person name="Pu L.L."/>
            <person name="Pyrousis I."/>
            <person name="Rao X.J."/>
            <person name="Redding A."/>
            <person name="Roesel C."/>
            <person name="Sanchez-Gracia A."/>
            <person name="Schaack S."/>
            <person name="Shukla A."/>
            <person name="Tetreau G."/>
            <person name="Wang Y."/>
            <person name="Xiong G.H."/>
            <person name="Traut W."/>
            <person name="Walsh T.K."/>
            <person name="Worley K.C."/>
            <person name="Wu D."/>
            <person name="Wu W."/>
            <person name="Wu Y.Q."/>
            <person name="Zhang X."/>
            <person name="Zou Z."/>
            <person name="Zucker H."/>
            <person name="Briscoe A.D."/>
            <person name="Burmester T."/>
            <person name="Clem R.J."/>
            <person name="Feyereisen R."/>
            <person name="Grimmelikhuijzen C.J.P."/>
            <person name="Hamodrakas S.J."/>
            <person name="Hansson B.S."/>
            <person name="Huguet E."/>
            <person name="Jermiin L.S."/>
            <person name="Lan Q."/>
            <person name="Lehman H.K."/>
            <person name="Lorenzen M."/>
            <person name="Merzendorfer H."/>
            <person name="Michalopoulos I."/>
            <person name="Morton D.B."/>
            <person name="Muthukrishnan S."/>
            <person name="Oakeshott J.G."/>
            <person name="Palmer W."/>
            <person name="Park Y."/>
            <person name="Passarelli A.L."/>
            <person name="Rozas J."/>
            <person name="Schwartz L.M."/>
            <person name="Smith W."/>
            <person name="Southgate A."/>
            <person name="Vilcinskas A."/>
            <person name="Vogt R."/>
            <person name="Wang P."/>
            <person name="Werren J."/>
            <person name="Yu X.Q."/>
            <person name="Zhou J.J."/>
            <person name="Brown S.J."/>
            <person name="Scherer S.E."/>
            <person name="Richards S."/>
            <person name="Blissard G.W."/>
        </authorList>
    </citation>
    <scope>NUCLEOTIDE SEQUENCE</scope>
</reference>
<feature type="domain" description="ZAD" evidence="11">
    <location>
        <begin position="13"/>
        <end position="95"/>
    </location>
</feature>
<feature type="binding site" evidence="8">
    <location>
        <position position="15"/>
    </location>
    <ligand>
        <name>Zn(2+)</name>
        <dbReference type="ChEBI" id="CHEBI:29105"/>
    </ligand>
</feature>